<dbReference type="RefSeq" id="WP_284055138.1">
    <property type="nucleotide sequence ID" value="NZ_JAGRQC010000005.1"/>
</dbReference>
<accession>A0A8T4IH45</accession>
<dbReference type="EMBL" id="JAGRQC010000005">
    <property type="protein sequence ID" value="MBR0553880.1"/>
    <property type="molecule type" value="Genomic_DNA"/>
</dbReference>
<gene>
    <name evidence="1" type="ORF">J7S20_15340</name>
</gene>
<keyword evidence="2" id="KW-1185">Reference proteome</keyword>
<dbReference type="AlphaFoldDB" id="A0A8T4IH45"/>
<evidence type="ECO:0008006" key="3">
    <source>
        <dbReference type="Google" id="ProtNLM"/>
    </source>
</evidence>
<evidence type="ECO:0000313" key="1">
    <source>
        <dbReference type="EMBL" id="MBR0553880.1"/>
    </source>
</evidence>
<protein>
    <recommendedName>
        <fullName evidence="3">Terminase</fullName>
    </recommendedName>
</protein>
<evidence type="ECO:0000313" key="2">
    <source>
        <dbReference type="Proteomes" id="UP000676996"/>
    </source>
</evidence>
<proteinExistence type="predicted"/>
<name>A0A8T4IH45_9SPHN</name>
<organism evidence="1 2">
    <name type="scientific">Stakelama marina</name>
    <dbReference type="NCBI Taxonomy" id="2826939"/>
    <lineage>
        <taxon>Bacteria</taxon>
        <taxon>Pseudomonadati</taxon>
        <taxon>Pseudomonadota</taxon>
        <taxon>Alphaproteobacteria</taxon>
        <taxon>Sphingomonadales</taxon>
        <taxon>Sphingomonadaceae</taxon>
        <taxon>Stakelama</taxon>
    </lineage>
</organism>
<reference evidence="1" key="1">
    <citation type="submission" date="2021-04" db="EMBL/GenBank/DDBJ databases">
        <title>Ouciella asimina sp. nov., isolated from the surface seawater in the hydrothermal field of Okinawa Trough.</title>
        <authorList>
            <person name="Shuang W."/>
        </authorList>
    </citation>
    <scope>NUCLEOTIDE SEQUENCE</scope>
    <source>
        <strain evidence="1">LXI357</strain>
    </source>
</reference>
<dbReference type="Proteomes" id="UP000676996">
    <property type="component" value="Unassembled WGS sequence"/>
</dbReference>
<comment type="caution">
    <text evidence="1">The sequence shown here is derived from an EMBL/GenBank/DDBJ whole genome shotgun (WGS) entry which is preliminary data.</text>
</comment>
<sequence>MAGTRGKRVRRQVKRPSLAVRKACFLEVLRQTGIVSRAAREAGLATSTLYTHRAKQAKFARDWDAAMDEALDEVEAQLIERARFGVEKPVYYRGEIVGNVRSYSDQLAMFLLKARRPEVYDRLHGGEARGPAMRTITDAAAKVEVLRRLDRLTDQSDDGDE</sequence>